<dbReference type="Pfam" id="PF01040">
    <property type="entry name" value="UbiA"/>
    <property type="match status" value="1"/>
</dbReference>
<evidence type="ECO:0000256" key="1">
    <source>
        <dbReference type="ARBA" id="ARBA00004141"/>
    </source>
</evidence>
<evidence type="ECO:0000256" key="2">
    <source>
        <dbReference type="ARBA" id="ARBA00022692"/>
    </source>
</evidence>
<feature type="transmembrane region" description="Helical" evidence="5">
    <location>
        <begin position="41"/>
        <end position="65"/>
    </location>
</feature>
<evidence type="ECO:0000313" key="7">
    <source>
        <dbReference type="Proteomes" id="UP000555564"/>
    </source>
</evidence>
<evidence type="ECO:0000256" key="5">
    <source>
        <dbReference type="SAM" id="Phobius"/>
    </source>
</evidence>
<keyword evidence="4 5" id="KW-0472">Membrane</keyword>
<dbReference type="GO" id="GO:0016020">
    <property type="term" value="C:membrane"/>
    <property type="evidence" value="ECO:0007669"/>
    <property type="project" value="UniProtKB-SubCell"/>
</dbReference>
<comment type="caution">
    <text evidence="6">The sequence shown here is derived from an EMBL/GenBank/DDBJ whole genome shotgun (WGS) entry which is preliminary data.</text>
</comment>
<dbReference type="InterPro" id="IPR044878">
    <property type="entry name" value="UbiA_sf"/>
</dbReference>
<dbReference type="PANTHER" id="PTHR42723:SF1">
    <property type="entry name" value="CHLOROPHYLL SYNTHASE, CHLOROPLASTIC"/>
    <property type="match status" value="1"/>
</dbReference>
<accession>A0A7X0M9C9</accession>
<dbReference type="InterPro" id="IPR000537">
    <property type="entry name" value="UbiA_prenyltransferase"/>
</dbReference>
<dbReference type="Gene3D" id="1.10.357.140">
    <property type="entry name" value="UbiA prenyltransferase"/>
    <property type="match status" value="1"/>
</dbReference>
<keyword evidence="3 5" id="KW-1133">Transmembrane helix</keyword>
<dbReference type="PANTHER" id="PTHR42723">
    <property type="entry name" value="CHLOROPHYLL SYNTHASE"/>
    <property type="match status" value="1"/>
</dbReference>
<feature type="transmembrane region" description="Helical" evidence="5">
    <location>
        <begin position="206"/>
        <end position="224"/>
    </location>
</feature>
<feature type="transmembrane region" description="Helical" evidence="5">
    <location>
        <begin position="236"/>
        <end position="260"/>
    </location>
</feature>
<proteinExistence type="predicted"/>
<dbReference type="AlphaFoldDB" id="A0A7X0M9C9"/>
<gene>
    <name evidence="6" type="ORF">BJ992_004365</name>
</gene>
<keyword evidence="6" id="KW-0808">Transferase</keyword>
<evidence type="ECO:0000313" key="6">
    <source>
        <dbReference type="EMBL" id="MBB6474934.1"/>
    </source>
</evidence>
<feature type="transmembrane region" description="Helical" evidence="5">
    <location>
        <begin position="16"/>
        <end position="35"/>
    </location>
</feature>
<feature type="transmembrane region" description="Helical" evidence="5">
    <location>
        <begin position="86"/>
        <end position="106"/>
    </location>
</feature>
<dbReference type="GO" id="GO:0008412">
    <property type="term" value="F:4-hydroxybenzoate polyprenyltransferase activity"/>
    <property type="evidence" value="ECO:0007669"/>
    <property type="project" value="UniProtKB-EC"/>
</dbReference>
<protein>
    <submittedName>
        <fullName evidence="6">4-hydroxybenzoate polyprenyltransferase/geranylgeranylglycerol-phosphate geranylgeranyltransferase</fullName>
        <ecNumber evidence="6">2.5.1.39</ecNumber>
        <ecNumber evidence="6">2.5.1.42</ecNumber>
    </submittedName>
</protein>
<dbReference type="EC" id="2.5.1.42" evidence="6"/>
<keyword evidence="2 5" id="KW-0812">Transmembrane</keyword>
<organism evidence="6 7">
    <name type="scientific">Sphaerisporangium rubeum</name>
    <dbReference type="NCBI Taxonomy" id="321317"/>
    <lineage>
        <taxon>Bacteria</taxon>
        <taxon>Bacillati</taxon>
        <taxon>Actinomycetota</taxon>
        <taxon>Actinomycetes</taxon>
        <taxon>Streptosporangiales</taxon>
        <taxon>Streptosporangiaceae</taxon>
        <taxon>Sphaerisporangium</taxon>
    </lineage>
</organism>
<dbReference type="Gene3D" id="1.20.120.1780">
    <property type="entry name" value="UbiA prenyltransferase"/>
    <property type="match status" value="1"/>
</dbReference>
<dbReference type="EMBL" id="JACHIU010000001">
    <property type="protein sequence ID" value="MBB6474934.1"/>
    <property type="molecule type" value="Genomic_DNA"/>
</dbReference>
<feature type="transmembrane region" description="Helical" evidence="5">
    <location>
        <begin position="280"/>
        <end position="310"/>
    </location>
</feature>
<dbReference type="CDD" id="cd13956">
    <property type="entry name" value="PT_UbiA"/>
    <property type="match status" value="1"/>
</dbReference>
<sequence>MNAPLRLRLPAHVQTWRPYTMLYIGLVGLAGGLLSDPHAPGWALFGAWAVPTLGWIGGHYGADYFDRRLDAIAKPHRPIPSGRMPALDGLAGLWACTVAGGAYALLLNWRTLVLVAAALAGGLVYSLLLKARGLGGNLVRGSLTAFALLFGAMATAPYPARHIWPVAAVFLLHDSQSNLVGTLRDIGGDRAAGYETFPVRRGARPAIRVVIAFTALWVALAAGVPSLLPTPASGTATYWTVLGLCAVLAVWAITLLTRAPDPMPPPVALRAHAILVAERVLLAGAFIGLTAGPAATLATAVPALLVTVLLQSRMRSRYEFGTAAT</sequence>
<evidence type="ECO:0000256" key="3">
    <source>
        <dbReference type="ARBA" id="ARBA00022989"/>
    </source>
</evidence>
<dbReference type="EC" id="2.5.1.39" evidence="6"/>
<feature type="transmembrane region" description="Helical" evidence="5">
    <location>
        <begin position="141"/>
        <end position="160"/>
    </location>
</feature>
<name>A0A7X0M9C9_9ACTN</name>
<comment type="subcellular location">
    <subcellularLocation>
        <location evidence="1">Membrane</location>
        <topology evidence="1">Multi-pass membrane protein</topology>
    </subcellularLocation>
</comment>
<reference evidence="6 7" key="1">
    <citation type="submission" date="2020-08" db="EMBL/GenBank/DDBJ databases">
        <title>Sequencing the genomes of 1000 actinobacteria strains.</title>
        <authorList>
            <person name="Klenk H.-P."/>
        </authorList>
    </citation>
    <scope>NUCLEOTIDE SEQUENCE [LARGE SCALE GENOMIC DNA]</scope>
    <source>
        <strain evidence="6 7">DSM 44936</strain>
    </source>
</reference>
<dbReference type="Proteomes" id="UP000555564">
    <property type="component" value="Unassembled WGS sequence"/>
</dbReference>
<keyword evidence="7" id="KW-1185">Reference proteome</keyword>
<dbReference type="GO" id="GO:0047295">
    <property type="term" value="F:geranylgeranylglycerol-phosphate geranylgeranyltransferase activity"/>
    <property type="evidence" value="ECO:0007669"/>
    <property type="project" value="UniProtKB-EC"/>
</dbReference>
<dbReference type="InterPro" id="IPR050475">
    <property type="entry name" value="Prenyltransferase_related"/>
</dbReference>
<feature type="transmembrane region" description="Helical" evidence="5">
    <location>
        <begin position="112"/>
        <end position="129"/>
    </location>
</feature>
<dbReference type="RefSeq" id="WP_184983870.1">
    <property type="nucleotide sequence ID" value="NZ_BAAALO010000038.1"/>
</dbReference>
<evidence type="ECO:0000256" key="4">
    <source>
        <dbReference type="ARBA" id="ARBA00023136"/>
    </source>
</evidence>